<evidence type="ECO:0000256" key="1">
    <source>
        <dbReference type="ARBA" id="ARBA00004141"/>
    </source>
</evidence>
<dbReference type="STRING" id="1263082.A0A068S5V8"/>
<dbReference type="PANTHER" id="PTHR13439">
    <property type="entry name" value="CT120 PROTEIN"/>
    <property type="match status" value="1"/>
</dbReference>
<dbReference type="GO" id="GO:0016020">
    <property type="term" value="C:membrane"/>
    <property type="evidence" value="ECO:0007669"/>
    <property type="project" value="UniProtKB-SubCell"/>
</dbReference>
<proteinExistence type="predicted"/>
<keyword evidence="2 5" id="KW-0812">Transmembrane</keyword>
<accession>A0A068S5V8</accession>
<dbReference type="InterPro" id="IPR006634">
    <property type="entry name" value="TLC-dom"/>
</dbReference>
<keyword evidence="4 5" id="KW-0472">Membrane</keyword>
<evidence type="ECO:0000313" key="9">
    <source>
        <dbReference type="Proteomes" id="UP000027586"/>
    </source>
</evidence>
<feature type="transmembrane region" description="Helical" evidence="6">
    <location>
        <begin position="219"/>
        <end position="240"/>
    </location>
</feature>
<feature type="domain" description="TLC" evidence="7">
    <location>
        <begin position="55"/>
        <end position="252"/>
    </location>
</feature>
<evidence type="ECO:0000256" key="4">
    <source>
        <dbReference type="ARBA" id="ARBA00023136"/>
    </source>
</evidence>
<dbReference type="PROSITE" id="PS50922">
    <property type="entry name" value="TLC"/>
    <property type="match status" value="1"/>
</dbReference>
<reference evidence="8" key="1">
    <citation type="submission" date="2013-08" db="EMBL/GenBank/DDBJ databases">
        <title>Gene expansion shapes genome architecture in the human pathogen Lichtheimia corymbifera: an evolutionary genomics analysis in the ancient terrestrial Mucorales (Mucoromycotina).</title>
        <authorList>
            <person name="Schwartze V.U."/>
            <person name="Winter S."/>
            <person name="Shelest E."/>
            <person name="Marcet-Houben M."/>
            <person name="Horn F."/>
            <person name="Wehner S."/>
            <person name="Hoffmann K."/>
            <person name="Riege K."/>
            <person name="Sammeth M."/>
            <person name="Nowrousian M."/>
            <person name="Valiante V."/>
            <person name="Linde J."/>
            <person name="Jacobsen I.D."/>
            <person name="Marz M."/>
            <person name="Brakhage A.A."/>
            <person name="Gabaldon T."/>
            <person name="Bocker S."/>
            <person name="Voigt K."/>
        </authorList>
    </citation>
    <scope>NUCLEOTIDE SEQUENCE [LARGE SCALE GENOMIC DNA]</scope>
    <source>
        <strain evidence="8">FSU 9682</strain>
    </source>
</reference>
<dbReference type="EMBL" id="CBTN010000039">
    <property type="protein sequence ID" value="CDH56631.1"/>
    <property type="molecule type" value="Genomic_DNA"/>
</dbReference>
<organism evidence="8 9">
    <name type="scientific">Lichtheimia corymbifera JMRC:FSU:9682</name>
    <dbReference type="NCBI Taxonomy" id="1263082"/>
    <lineage>
        <taxon>Eukaryota</taxon>
        <taxon>Fungi</taxon>
        <taxon>Fungi incertae sedis</taxon>
        <taxon>Mucoromycota</taxon>
        <taxon>Mucoromycotina</taxon>
        <taxon>Mucoromycetes</taxon>
        <taxon>Mucorales</taxon>
        <taxon>Lichtheimiaceae</taxon>
        <taxon>Lichtheimia</taxon>
    </lineage>
</organism>
<evidence type="ECO:0000256" key="5">
    <source>
        <dbReference type="PROSITE-ProRule" id="PRU00205"/>
    </source>
</evidence>
<evidence type="ECO:0000256" key="3">
    <source>
        <dbReference type="ARBA" id="ARBA00022989"/>
    </source>
</evidence>
<dbReference type="Proteomes" id="UP000027586">
    <property type="component" value="Unassembled WGS sequence"/>
</dbReference>
<evidence type="ECO:0000256" key="2">
    <source>
        <dbReference type="ARBA" id="ARBA00022692"/>
    </source>
</evidence>
<keyword evidence="3 6" id="KW-1133">Transmembrane helix</keyword>
<dbReference type="OrthoDB" id="10266980at2759"/>
<evidence type="ECO:0000259" key="7">
    <source>
        <dbReference type="PROSITE" id="PS50922"/>
    </source>
</evidence>
<evidence type="ECO:0000256" key="6">
    <source>
        <dbReference type="SAM" id="Phobius"/>
    </source>
</evidence>
<dbReference type="PANTHER" id="PTHR13439:SF0">
    <property type="entry name" value="TOPOISOMERASE I DAMAGE AFFECTED PROTEIN 4"/>
    <property type="match status" value="1"/>
</dbReference>
<dbReference type="InterPro" id="IPR050846">
    <property type="entry name" value="TLCD"/>
</dbReference>
<dbReference type="Pfam" id="PF03798">
    <property type="entry name" value="TRAM_LAG1_CLN8"/>
    <property type="match status" value="1"/>
</dbReference>
<name>A0A068S5V8_9FUNG</name>
<feature type="transmembrane region" description="Helical" evidence="6">
    <location>
        <begin position="60"/>
        <end position="81"/>
    </location>
</feature>
<feature type="transmembrane region" description="Helical" evidence="6">
    <location>
        <begin position="181"/>
        <end position="207"/>
    </location>
</feature>
<feature type="transmembrane region" description="Helical" evidence="6">
    <location>
        <begin position="148"/>
        <end position="169"/>
    </location>
</feature>
<gene>
    <name evidence="8" type="ORF">LCOR_07653.1</name>
</gene>
<dbReference type="GO" id="GO:0055088">
    <property type="term" value="P:lipid homeostasis"/>
    <property type="evidence" value="ECO:0007669"/>
    <property type="project" value="TreeGrafter"/>
</dbReference>
<dbReference type="AlphaFoldDB" id="A0A068S5V8"/>
<keyword evidence="9" id="KW-1185">Reference proteome</keyword>
<dbReference type="GO" id="GO:0005783">
    <property type="term" value="C:endoplasmic reticulum"/>
    <property type="evidence" value="ECO:0007669"/>
    <property type="project" value="TreeGrafter"/>
</dbReference>
<comment type="caution">
    <text evidence="8">The sequence shown here is derived from an EMBL/GenBank/DDBJ whole genome shotgun (WGS) entry which is preliminary data.</text>
</comment>
<dbReference type="SMART" id="SM00724">
    <property type="entry name" value="TLC"/>
    <property type="match status" value="1"/>
</dbReference>
<evidence type="ECO:0000313" key="8">
    <source>
        <dbReference type="EMBL" id="CDH56631.1"/>
    </source>
</evidence>
<protein>
    <submittedName>
        <fullName evidence="8">Duf887-domain-containing protein</fullName>
    </submittedName>
</protein>
<comment type="subcellular location">
    <subcellularLocation>
        <location evidence="1">Membrane</location>
        <topology evidence="1">Multi-pass membrane protein</topology>
    </subcellularLocation>
</comment>
<feature type="transmembrane region" description="Helical" evidence="6">
    <location>
        <begin position="125"/>
        <end position="142"/>
    </location>
</feature>
<feature type="transmembrane region" description="Helical" evidence="6">
    <location>
        <begin position="101"/>
        <end position="120"/>
    </location>
</feature>
<dbReference type="VEuPathDB" id="FungiDB:LCOR_07653.1"/>
<sequence length="278" mass="31479">MISFASICEWLDLTTLQYHWQVVAISALLCSILFEVSQSLSPLLFPKAFQHFKGYTPTNWHIHVVSTLHAVIITIGSLVILSDGNLSQNRVFGYSPFAANIYSISCGYFVWDVITAILYIKNQGVSMVCHGVAAFLVLFLSYRPFINYYGAVFLLYEASTPFLNFNWFMDKLGWTGSKAQLVNGIFLISIFFLARIVFGFYMSYWLWIDICAVKDLVPLRYWIVYGAANAMTSFLNVYWFGLMIRSLRKRFDSDATTTTPANNNNRNLASAAAAANKV</sequence>